<organism evidence="7 8">
    <name type="scientific">Sphingomonas olei</name>
    <dbReference type="NCBI Taxonomy" id="1886787"/>
    <lineage>
        <taxon>Bacteria</taxon>
        <taxon>Pseudomonadati</taxon>
        <taxon>Pseudomonadota</taxon>
        <taxon>Alphaproteobacteria</taxon>
        <taxon>Sphingomonadales</taxon>
        <taxon>Sphingomonadaceae</taxon>
        <taxon>Sphingomonas</taxon>
    </lineage>
</organism>
<dbReference type="PROSITE" id="PS00758">
    <property type="entry name" value="ARGE_DAPE_CPG2_1"/>
    <property type="match status" value="1"/>
</dbReference>
<dbReference type="Proteomes" id="UP000308038">
    <property type="component" value="Unassembled WGS sequence"/>
</dbReference>
<dbReference type="InterPro" id="IPR011650">
    <property type="entry name" value="Peptidase_M20_dimer"/>
</dbReference>
<keyword evidence="3" id="KW-0479">Metal-binding</keyword>
<gene>
    <name evidence="7" type="ORF">E5988_00330</name>
</gene>
<evidence type="ECO:0000256" key="1">
    <source>
        <dbReference type="ARBA" id="ARBA00006247"/>
    </source>
</evidence>
<evidence type="ECO:0000259" key="6">
    <source>
        <dbReference type="Pfam" id="PF07687"/>
    </source>
</evidence>
<dbReference type="SUPFAM" id="SSF55031">
    <property type="entry name" value="Bacterial exopeptidase dimerisation domain"/>
    <property type="match status" value="1"/>
</dbReference>
<keyword evidence="8" id="KW-1185">Reference proteome</keyword>
<dbReference type="InterPro" id="IPR047177">
    <property type="entry name" value="Pept_M20A"/>
</dbReference>
<comment type="similarity">
    <text evidence="1">Belongs to the peptidase M20A family.</text>
</comment>
<sequence>MRPGVISFSARRLASKEHCQWPEARCSASGIFRGWGIVMKLRWCAGAAMALVLSPAAVTASAAPVTDADRAMARQMLEEAIAIPTAKGRGQVPTLIENYSRRLREAGFTADEIMTVPVEIDGEKTAGLVVRYAGRNAKAKPIAFLGHMDVVDALKENWSTDPYVPTEKDGYIYGRGSTDNKAGVTALVASFIRLKKSGFVPERDLLLAFSGDEESGMMTTRALTKHPLVSRAEFALNSDAGSGAMGEDGKYRFNIQAAEKTYANFAIAAKNPGGHSSAPRADNAIYDLARALTKLEALRFPVEFNEITRIMVADMAKEKGGELGTALTTLMANPNDAAARAVAEKYPHQANILWTTCVATMLQAGNAPNALPQNATANVNCRIFPGTSVADVQKTIAQAIGNDKLTVSLVGEGVASPVSPVNPALFARLQKAMDATYPGVTLKPSMSSGGTDGREFRSAGIPTYGAGALALGADDSRAHGTDERVPIAGYLKQLDYWDFLFRDLGGRK</sequence>
<dbReference type="Gene3D" id="3.30.70.360">
    <property type="match status" value="1"/>
</dbReference>
<comment type="caution">
    <text evidence="7">The sequence shown here is derived from an EMBL/GenBank/DDBJ whole genome shotgun (WGS) entry which is preliminary data.</text>
</comment>
<evidence type="ECO:0000313" key="7">
    <source>
        <dbReference type="EMBL" id="THG41960.1"/>
    </source>
</evidence>
<keyword evidence="5" id="KW-0862">Zinc</keyword>
<evidence type="ECO:0000256" key="5">
    <source>
        <dbReference type="ARBA" id="ARBA00022833"/>
    </source>
</evidence>
<dbReference type="Pfam" id="PF07687">
    <property type="entry name" value="M20_dimer"/>
    <property type="match status" value="1"/>
</dbReference>
<feature type="domain" description="Peptidase M20 dimerisation" evidence="6">
    <location>
        <begin position="258"/>
        <end position="403"/>
    </location>
</feature>
<dbReference type="Pfam" id="PF01546">
    <property type="entry name" value="Peptidase_M20"/>
    <property type="match status" value="1"/>
</dbReference>
<dbReference type="Gene3D" id="1.10.150.900">
    <property type="match status" value="1"/>
</dbReference>
<dbReference type="EMBL" id="SSTI01000001">
    <property type="protein sequence ID" value="THG41960.1"/>
    <property type="molecule type" value="Genomic_DNA"/>
</dbReference>
<evidence type="ECO:0000313" key="8">
    <source>
        <dbReference type="Proteomes" id="UP000308038"/>
    </source>
</evidence>
<protein>
    <submittedName>
        <fullName evidence="7">M20/M25/M40 family metallo-hydrolase</fullName>
    </submittedName>
</protein>
<evidence type="ECO:0000256" key="3">
    <source>
        <dbReference type="ARBA" id="ARBA00022723"/>
    </source>
</evidence>
<dbReference type="InterPro" id="IPR002933">
    <property type="entry name" value="Peptidase_M20"/>
</dbReference>
<keyword evidence="4" id="KW-0378">Hydrolase</keyword>
<dbReference type="Gene3D" id="3.40.630.10">
    <property type="entry name" value="Zn peptidases"/>
    <property type="match status" value="1"/>
</dbReference>
<dbReference type="InterPro" id="IPR036264">
    <property type="entry name" value="Bact_exopeptidase_dim_dom"/>
</dbReference>
<keyword evidence="2" id="KW-0645">Protease</keyword>
<accession>A0ABY2QM11</accession>
<evidence type="ECO:0000256" key="4">
    <source>
        <dbReference type="ARBA" id="ARBA00022801"/>
    </source>
</evidence>
<evidence type="ECO:0000256" key="2">
    <source>
        <dbReference type="ARBA" id="ARBA00022670"/>
    </source>
</evidence>
<dbReference type="PANTHER" id="PTHR45962">
    <property type="entry name" value="N-FATTY-ACYL-AMINO ACID SYNTHASE/HYDROLASE PM20D1"/>
    <property type="match status" value="1"/>
</dbReference>
<name>A0ABY2QM11_9SPHN</name>
<reference evidence="7 8" key="1">
    <citation type="submission" date="2019-04" db="EMBL/GenBank/DDBJ databases">
        <title>Microbes associate with the intestines of laboratory mice.</title>
        <authorList>
            <person name="Navarre W."/>
            <person name="Wong E."/>
            <person name="Huang K.C."/>
            <person name="Tropini C."/>
            <person name="Ng K."/>
            <person name="Yu B."/>
        </authorList>
    </citation>
    <scope>NUCLEOTIDE SEQUENCE [LARGE SCALE GENOMIC DNA]</scope>
    <source>
        <strain evidence="7 8">NM83_B4-11</strain>
    </source>
</reference>
<dbReference type="InterPro" id="IPR001261">
    <property type="entry name" value="ArgE/DapE_CS"/>
</dbReference>
<dbReference type="SUPFAM" id="SSF53187">
    <property type="entry name" value="Zn-dependent exopeptidases"/>
    <property type="match status" value="1"/>
</dbReference>
<dbReference type="PROSITE" id="PS00759">
    <property type="entry name" value="ARGE_DAPE_CPG2_2"/>
    <property type="match status" value="1"/>
</dbReference>
<proteinExistence type="inferred from homology"/>
<dbReference type="NCBIfam" id="NF006596">
    <property type="entry name" value="PRK09133.1"/>
    <property type="match status" value="1"/>
</dbReference>
<dbReference type="PANTHER" id="PTHR45962:SF1">
    <property type="entry name" value="N-FATTY-ACYL-AMINO ACID SYNTHASE_HYDROLASE PM20D1"/>
    <property type="match status" value="1"/>
</dbReference>